<dbReference type="SUPFAM" id="SSF116907">
    <property type="entry name" value="Hook domain"/>
    <property type="match status" value="1"/>
</dbReference>
<dbReference type="PANTHER" id="PTHR18947:SF28">
    <property type="entry name" value="GIRDIN, ISOFORM A"/>
    <property type="match status" value="1"/>
</dbReference>
<keyword evidence="6" id="KW-0206">Cytoskeleton</keyword>
<dbReference type="PANTHER" id="PTHR18947">
    <property type="entry name" value="HOOK PROTEINS"/>
    <property type="match status" value="1"/>
</dbReference>
<reference evidence="11" key="1">
    <citation type="submission" date="2020-05" db="EMBL/GenBank/DDBJ databases">
        <title>Phylogenomic resolution of chytrid fungi.</title>
        <authorList>
            <person name="Stajich J.E."/>
            <person name="Amses K."/>
            <person name="Simmons R."/>
            <person name="Seto K."/>
            <person name="Myers J."/>
            <person name="Bonds A."/>
            <person name="Quandt C.A."/>
            <person name="Barry K."/>
            <person name="Liu P."/>
            <person name="Grigoriev I."/>
            <person name="Longcore J.E."/>
            <person name="James T.Y."/>
        </authorList>
    </citation>
    <scope>NUCLEOTIDE SEQUENCE</scope>
    <source>
        <strain evidence="11">JEL0318</strain>
    </source>
</reference>
<feature type="coiled-coil region" evidence="7">
    <location>
        <begin position="572"/>
        <end position="620"/>
    </location>
</feature>
<proteinExistence type="inferred from homology"/>
<feature type="region of interest" description="Disordered" evidence="8">
    <location>
        <begin position="746"/>
        <end position="774"/>
    </location>
</feature>
<keyword evidence="5 7" id="KW-0175">Coiled coil</keyword>
<dbReference type="GO" id="GO:0005874">
    <property type="term" value="C:microtubule"/>
    <property type="evidence" value="ECO:0007669"/>
    <property type="project" value="UniProtKB-KW"/>
</dbReference>
<dbReference type="Pfam" id="PF19047">
    <property type="entry name" value="HOOK_N"/>
    <property type="match status" value="1"/>
</dbReference>
<keyword evidence="3" id="KW-0963">Cytoplasm</keyword>
<evidence type="ECO:0000256" key="6">
    <source>
        <dbReference type="ARBA" id="ARBA00023212"/>
    </source>
</evidence>
<dbReference type="GO" id="GO:0008017">
    <property type="term" value="F:microtubule binding"/>
    <property type="evidence" value="ECO:0007669"/>
    <property type="project" value="InterPro"/>
</dbReference>
<evidence type="ECO:0000256" key="2">
    <source>
        <dbReference type="ARBA" id="ARBA00006946"/>
    </source>
</evidence>
<comment type="subcellular location">
    <subcellularLocation>
        <location evidence="1">Cytoplasm</location>
        <location evidence="1">Cytoskeleton</location>
    </subcellularLocation>
</comment>
<feature type="domain" description="HOOK N-terminal" evidence="10">
    <location>
        <begin position="9"/>
        <end position="145"/>
    </location>
</feature>
<comment type="similarity">
    <text evidence="2">Belongs to the hook family.</text>
</comment>
<dbReference type="Proteomes" id="UP001212841">
    <property type="component" value="Unassembled WGS sequence"/>
</dbReference>
<feature type="region of interest" description="Disordered" evidence="8">
    <location>
        <begin position="545"/>
        <end position="572"/>
    </location>
</feature>
<organism evidence="11 12">
    <name type="scientific">Rhizophlyctis rosea</name>
    <dbReference type="NCBI Taxonomy" id="64517"/>
    <lineage>
        <taxon>Eukaryota</taxon>
        <taxon>Fungi</taxon>
        <taxon>Fungi incertae sedis</taxon>
        <taxon>Chytridiomycota</taxon>
        <taxon>Chytridiomycota incertae sedis</taxon>
        <taxon>Chytridiomycetes</taxon>
        <taxon>Rhizophlyctidales</taxon>
        <taxon>Rhizophlyctidaceae</taxon>
        <taxon>Rhizophlyctis</taxon>
    </lineage>
</organism>
<name>A0AAD5SM67_9FUNG</name>
<dbReference type="AlphaFoldDB" id="A0AAD5SM67"/>
<feature type="compositionally biased region" description="Polar residues" evidence="8">
    <location>
        <begin position="546"/>
        <end position="564"/>
    </location>
</feature>
<accession>A0AAD5SM67</accession>
<dbReference type="CDD" id="cd22211">
    <property type="entry name" value="HkD_SF"/>
    <property type="match status" value="1"/>
</dbReference>
<evidence type="ECO:0000256" key="7">
    <source>
        <dbReference type="SAM" id="Coils"/>
    </source>
</evidence>
<evidence type="ECO:0000256" key="8">
    <source>
        <dbReference type="SAM" id="MobiDB-lite"/>
    </source>
</evidence>
<protein>
    <submittedName>
        <fullName evidence="11">Uncharacterized protein</fullName>
    </submittedName>
</protein>
<dbReference type="Gene3D" id="1.10.418.10">
    <property type="entry name" value="Calponin-like domain"/>
    <property type="match status" value="1"/>
</dbReference>
<feature type="domain" description="Hook C-terminal" evidence="9">
    <location>
        <begin position="193"/>
        <end position="548"/>
    </location>
</feature>
<dbReference type="GO" id="GO:0005737">
    <property type="term" value="C:cytoplasm"/>
    <property type="evidence" value="ECO:0007669"/>
    <property type="project" value="TreeGrafter"/>
</dbReference>
<dbReference type="FunFam" id="1.10.418.10:FF:000024">
    <property type="entry name" value="Hook homolog 3 (Drosophila)"/>
    <property type="match status" value="1"/>
</dbReference>
<dbReference type="GO" id="GO:0005815">
    <property type="term" value="C:microtubule organizing center"/>
    <property type="evidence" value="ECO:0007669"/>
    <property type="project" value="TreeGrafter"/>
</dbReference>
<keyword evidence="12" id="KW-1185">Reference proteome</keyword>
<dbReference type="GO" id="GO:0051959">
    <property type="term" value="F:dynein light intermediate chain binding"/>
    <property type="evidence" value="ECO:0007669"/>
    <property type="project" value="TreeGrafter"/>
</dbReference>
<evidence type="ECO:0000259" key="9">
    <source>
        <dbReference type="Pfam" id="PF05622"/>
    </source>
</evidence>
<evidence type="ECO:0000256" key="5">
    <source>
        <dbReference type="ARBA" id="ARBA00023054"/>
    </source>
</evidence>
<dbReference type="InterPro" id="IPR036872">
    <property type="entry name" value="CH_dom_sf"/>
</dbReference>
<dbReference type="Pfam" id="PF05622">
    <property type="entry name" value="HOOK"/>
    <property type="match status" value="1"/>
</dbReference>
<evidence type="ECO:0000256" key="3">
    <source>
        <dbReference type="ARBA" id="ARBA00022490"/>
    </source>
</evidence>
<keyword evidence="4" id="KW-0493">Microtubule</keyword>
<evidence type="ECO:0000313" key="12">
    <source>
        <dbReference type="Proteomes" id="UP001212841"/>
    </source>
</evidence>
<comment type="caution">
    <text evidence="11">The sequence shown here is derived from an EMBL/GenBank/DDBJ whole genome shotgun (WGS) entry which is preliminary data.</text>
</comment>
<feature type="coiled-coil region" evidence="7">
    <location>
        <begin position="697"/>
        <end position="731"/>
    </location>
</feature>
<dbReference type="InterPro" id="IPR008636">
    <property type="entry name" value="Hook_C"/>
</dbReference>
<dbReference type="GO" id="GO:0030705">
    <property type="term" value="P:cytoskeleton-dependent intracellular transport"/>
    <property type="evidence" value="ECO:0007669"/>
    <property type="project" value="InterPro"/>
</dbReference>
<evidence type="ECO:0000256" key="1">
    <source>
        <dbReference type="ARBA" id="ARBA00004245"/>
    </source>
</evidence>
<dbReference type="EMBL" id="JADGJD010000026">
    <property type="protein sequence ID" value="KAJ3056621.1"/>
    <property type="molecule type" value="Genomic_DNA"/>
</dbReference>
<dbReference type="GO" id="GO:0031122">
    <property type="term" value="P:cytoplasmic microtubule organization"/>
    <property type="evidence" value="ECO:0007669"/>
    <property type="project" value="InterPro"/>
</dbReference>
<gene>
    <name evidence="11" type="ORF">HK097_005545</name>
</gene>
<sequence length="774" mass="88121">MDTETLAIAVVDWISTFEGISKPCRSIRDLSDGALFYDVLSEIDNQWFSLVRSIDTGDNWVLKFNNLKKLYKVLIGYYEEVLGQNTSAVEVPNLTSIARDADVVELLKLAQLVIALAVQCENNQQYIARIQSLNQQSQHALMLSIETVMGRLANGGVVPPSPAPTTDGNTELPVPTAFISEKLELEKLNKTLAEQLDVQRNKYEQLLSDRNELRSRLQDMEQSVSQLSEAGKIDFILRTEIDNLKADLNKSENKRLEAEAVVEKQNSLIADLTKKVDETSKKAEEANRLKDQLDEFRHTADKLQKSEAIIDKYKKKLEEVGDLRKQMKVLEEQHQLQSERNSHLEDEYRKVSSFKPLMDTYKEQIGELEGKNSTLQVENSSLDFQLKDARSKLERYDYERKADQDTILALEDRIKDLELQGAGIELSGSMSDELDETSNAALKTKVVQLERELERFRAAKLSDQTDGTRVAVLENLLEDATRLKEKFEQDYRQAFERNLALENEMKQLQSVSSAEGGDNASGLRIKITEYENTISSLQARLAEAEQSLTSGRSASPSNGGNDVTNAGIPSKEEKFKRQIRQLTDDNRQAMAQVNKMLHEKEKMQSEYVETKELLHQQERVTSDLRSALAAMESRGQSSDETTQKLGSVTQKLVQSTEQNKQLHEALKRAKDHIILQEKQLKERATSLPKDGNYTEAISSFETQLKEREEEVQRLKRELSDTRAAAKREQRLMLSAWNNVGTELQKQNMTQQRTGTSMSWLAQQRKNLSPQIKRR</sequence>
<evidence type="ECO:0000256" key="4">
    <source>
        <dbReference type="ARBA" id="ARBA00022701"/>
    </source>
</evidence>
<evidence type="ECO:0000259" key="10">
    <source>
        <dbReference type="Pfam" id="PF19047"/>
    </source>
</evidence>
<dbReference type="InterPro" id="IPR043936">
    <property type="entry name" value="HOOK_N"/>
</dbReference>
<evidence type="ECO:0000313" key="11">
    <source>
        <dbReference type="EMBL" id="KAJ3056621.1"/>
    </source>
</evidence>